<proteinExistence type="predicted"/>
<reference evidence="3" key="1">
    <citation type="submission" date="2023-09" db="EMBL/GenBank/DDBJ databases">
        <title>Undibacterium sp. 20NA77.5 isolated from freshwater.</title>
        <authorList>
            <person name="Le V."/>
            <person name="Ko S.-R."/>
            <person name="Ahn C.-Y."/>
            <person name="Oh H.-M."/>
        </authorList>
    </citation>
    <scope>NUCLEOTIDE SEQUENCE</scope>
    <source>
        <strain evidence="3">20NA77.5</strain>
    </source>
</reference>
<name>A0ABY9RH09_9BURK</name>
<dbReference type="Pfam" id="PF07793">
    <property type="entry name" value="DUF1631"/>
    <property type="match status" value="2"/>
</dbReference>
<gene>
    <name evidence="3" type="ORF">RF679_14960</name>
</gene>
<sequence>MSTHQADTTMSSKSSKTDFKMPLEKLDTWQALVQQACQLSSPQIEPFAGRLSHALFEQSEDASDSKLANVCFHGAQLLKNSTYTYYYLCTASLEKILKAEVKELTQADASVRKTKTEQGDIEMSLVSYEEMELKLSYSRASRALELNHAEPLAALNMRLASMLGVESLSVAQNPFRPEVFLRALNSAWCDFNPDAASHGLLLPVLGELVFDLAPIYHALNELLVIRGVLPDLQETYRKKKKAASLEAEKLGEAVKNEVTRKLEQYFSGQTAGPEAHAAQHEQAVRASQGGGATPHSYQFASDAGSFNPASSELFQYLANVQKDMAIHQLVSGAQNAMRLSQLRQEMPNVFRNGVERHTVDLLSHVFDGVFSNRDIPEPAKDLIGLLQVPVLKAALIDKDFFFQDNHPARRLIELLSKYSVSFDPDKGREDPLFQAMQRNVVRVQKEFDQQLGLFDEVVNDLESFIQKDEAATIEALQAPINRAIQREKFKQASIAASHEVSLRIGTGEVEAFVETFLENRWTKVLTLAYSVKDEKPHAVEDALKTMDDLIWSIKPKITLAQRQEMINRLPGILARLNKWLSLIKWEDADRVQFFADLAECHASIVRAPLELSPERQMEIAVEAAKIATERRLEKRRKAEEEAKAKEAAEQAEKERLLALAIEREKTRAKQKAEARAKQTIVAKVASTVLSSENAPIAHGDLPPIMASLVPSADAADGAVVATNAESNGETSGSNSGDQNLVTSSASASEIQEAAAEATINPAVMMTKVEQAIQAAEEAVASLERGMWVEFEKRDASMQKVRLAWVSPMRSLFIFTSSQKEKSFSVAVDELERNFREGRAKIISVDKVVDRALLDALNKPQAEPVAA</sequence>
<feature type="region of interest" description="Disordered" evidence="2">
    <location>
        <begin position="269"/>
        <end position="294"/>
    </location>
</feature>
<dbReference type="Proteomes" id="UP001181355">
    <property type="component" value="Chromosome"/>
</dbReference>
<feature type="region of interest" description="Disordered" evidence="2">
    <location>
        <begin position="724"/>
        <end position="746"/>
    </location>
</feature>
<accession>A0ABY9RH09</accession>
<evidence type="ECO:0000313" key="3">
    <source>
        <dbReference type="EMBL" id="WMW79935.1"/>
    </source>
</evidence>
<feature type="coiled-coil region" evidence="1">
    <location>
        <begin position="629"/>
        <end position="657"/>
    </location>
</feature>
<keyword evidence="1" id="KW-0175">Coiled coil</keyword>
<keyword evidence="4" id="KW-1185">Reference proteome</keyword>
<dbReference type="RefSeq" id="WP_309481428.1">
    <property type="nucleotide sequence ID" value="NZ_CP133720.1"/>
</dbReference>
<organism evidence="3 4">
    <name type="scientific">Undibacterium cyanobacteriorum</name>
    <dbReference type="NCBI Taxonomy" id="3073561"/>
    <lineage>
        <taxon>Bacteria</taxon>
        <taxon>Pseudomonadati</taxon>
        <taxon>Pseudomonadota</taxon>
        <taxon>Betaproteobacteria</taxon>
        <taxon>Burkholderiales</taxon>
        <taxon>Oxalobacteraceae</taxon>
        <taxon>Undibacterium</taxon>
    </lineage>
</organism>
<feature type="compositionally biased region" description="Low complexity" evidence="2">
    <location>
        <begin position="725"/>
        <end position="736"/>
    </location>
</feature>
<evidence type="ECO:0000256" key="1">
    <source>
        <dbReference type="SAM" id="Coils"/>
    </source>
</evidence>
<protein>
    <submittedName>
        <fullName evidence="3">DUF1631 family protein</fullName>
    </submittedName>
</protein>
<evidence type="ECO:0000256" key="2">
    <source>
        <dbReference type="SAM" id="MobiDB-lite"/>
    </source>
</evidence>
<evidence type="ECO:0000313" key="4">
    <source>
        <dbReference type="Proteomes" id="UP001181355"/>
    </source>
</evidence>
<dbReference type="EMBL" id="CP133720">
    <property type="protein sequence ID" value="WMW79935.1"/>
    <property type="molecule type" value="Genomic_DNA"/>
</dbReference>
<dbReference type="InterPro" id="IPR012434">
    <property type="entry name" value="DUF1631"/>
</dbReference>